<dbReference type="PROSITE" id="PS51194">
    <property type="entry name" value="HELICASE_CTER"/>
    <property type="match status" value="1"/>
</dbReference>
<dbReference type="PROSITE" id="PS51192">
    <property type="entry name" value="HELICASE_ATP_BIND_1"/>
    <property type="match status" value="1"/>
</dbReference>
<dbReference type="GO" id="GO:0008094">
    <property type="term" value="F:ATP-dependent activity, acting on DNA"/>
    <property type="evidence" value="ECO:0007669"/>
    <property type="project" value="TreeGrafter"/>
</dbReference>
<feature type="region of interest" description="Disordered" evidence="4">
    <location>
        <begin position="916"/>
        <end position="999"/>
    </location>
</feature>
<gene>
    <name evidence="7" type="ORF">EST38_g8476</name>
</gene>
<sequence length="1133" mass="126297">MVAPLNHSGLLRLYYDIPGAPWKWSRWKEITGVKHGLFPNDDAELPPGWTRDMARAIHSYFEAYRALPSEESKHAFSSGKDQTGDSSGRAQWRSWVVQNWGRWKIQLKIHGAFEDSGCLWHQIMVADGLAEFPKELPLNDASDRIAYTLFGSDGLNMNGKTLYALRKTVHIFATVAAGNFRRSGLRLIARVKRDEAAIDAVFHELEKRTPTKQKLASLVKMVANWRKDIMIWNSEENLLKLAYIDLELADIRKALGGVAEDDPFNPVLVKKRAARIKPKVVQALAKREDVQDILALFDSHLSPDEQLPEICITSSIPFAEPVEGADPGVEVEAGMSYEQLCTNLLLDKSGRLVLFNDHRHVGRVTAWSASGAKVFHAFLQEKENAHLFKPIQMHWHQLAGAHAVLRKFFTQKRSTSNVLGMLIADDVGLGKSFLAALVAAFLIELGMRQKKGSDIPPLIMEKIPDHPTLIVVPGTLQRQWLAELQTLMRLHSVDLFCYPSSKVARDRFWADDSPYNTTPHAQRNRIIIASHSTLVQEYRLLWESESKAPASERLPFDHPPERLGAEDRRPKTLYGRKYLTIIFDEAQAARNYGSTHSSALLIFRKAHTRLILTATPLQTRVEDIAAIGRMVGIPHFRSQVYLDELAQDATAVRKAKQDLGAGDSDESAINPVVALQIEASKRMQGQFMGRLIRRKATSVDYEQNPLLVLPPCDVVDVIVQLQPWELEFVDNSIPDEAIDRLSQATALGIATETFWSNERMAVTFPRQDTNAPIPRIKTLRQWNESKTTKVLSVHKVSALAINGSMTYDQRAKTVEKFKKNSSDRVLIISKVGSVGLNLTEADTIIFLDQEWSYADDNQATGRIHRQGQTQPVVAYHILASGTVDYYIASVARGKAVVSEAFLSSRQQQLADILAGNDVNLGDDEDGGEKESKGKGSDRTKEHPAAKQSVEVGPSKKRGKRQDPKAKNQRIKSKPIVIEEDEDSDQAPAAGHQEGLSNIEMHGVAPVPDQEAISDIEMEGVPSASDREGCSDVESFGPPSTRAASDYEDIDDDFLPPTNQGYSATQPSESLKSSDRRSPVQYLSSDEDEPDFHIFLNCSHSTTSIRLSYSSISRPTTTRKIIAPIVHFQYAGSS</sequence>
<dbReference type="EMBL" id="SDEE01000346">
    <property type="protein sequence ID" value="RXW17371.1"/>
    <property type="molecule type" value="Genomic_DNA"/>
</dbReference>
<dbReference type="GO" id="GO:0005524">
    <property type="term" value="F:ATP binding"/>
    <property type="evidence" value="ECO:0007669"/>
    <property type="project" value="UniProtKB-KW"/>
</dbReference>
<dbReference type="Pfam" id="PF00176">
    <property type="entry name" value="SNF2-rel_dom"/>
    <property type="match status" value="1"/>
</dbReference>
<protein>
    <submittedName>
        <fullName evidence="7">Uncharacterized protein</fullName>
    </submittedName>
</protein>
<dbReference type="Gene3D" id="3.40.50.300">
    <property type="entry name" value="P-loop containing nucleotide triphosphate hydrolases"/>
    <property type="match status" value="1"/>
</dbReference>
<evidence type="ECO:0000256" key="3">
    <source>
        <dbReference type="ARBA" id="ARBA00022840"/>
    </source>
</evidence>
<dbReference type="STRING" id="2316362.A0A4Q2DEH9"/>
<dbReference type="GO" id="GO:0006281">
    <property type="term" value="P:DNA repair"/>
    <property type="evidence" value="ECO:0007669"/>
    <property type="project" value="TreeGrafter"/>
</dbReference>
<dbReference type="SUPFAM" id="SSF52540">
    <property type="entry name" value="P-loop containing nucleoside triphosphate hydrolases"/>
    <property type="match status" value="2"/>
</dbReference>
<dbReference type="InterPro" id="IPR014001">
    <property type="entry name" value="Helicase_ATP-bd"/>
</dbReference>
<comment type="caution">
    <text evidence="7">The sequence shown here is derived from an EMBL/GenBank/DDBJ whole genome shotgun (WGS) entry which is preliminary data.</text>
</comment>
<feature type="region of interest" description="Disordered" evidence="4">
    <location>
        <begin position="1020"/>
        <end position="1085"/>
    </location>
</feature>
<keyword evidence="3" id="KW-0067">ATP-binding</keyword>
<feature type="domain" description="Helicase C-terminal" evidence="6">
    <location>
        <begin position="743"/>
        <end position="913"/>
    </location>
</feature>
<accession>A0A4Q2DEH9</accession>
<organism evidence="7 8">
    <name type="scientific">Candolleomyces aberdarensis</name>
    <dbReference type="NCBI Taxonomy" id="2316362"/>
    <lineage>
        <taxon>Eukaryota</taxon>
        <taxon>Fungi</taxon>
        <taxon>Dikarya</taxon>
        <taxon>Basidiomycota</taxon>
        <taxon>Agaricomycotina</taxon>
        <taxon>Agaricomycetes</taxon>
        <taxon>Agaricomycetidae</taxon>
        <taxon>Agaricales</taxon>
        <taxon>Agaricineae</taxon>
        <taxon>Psathyrellaceae</taxon>
        <taxon>Candolleomyces</taxon>
    </lineage>
</organism>
<dbReference type="GO" id="GO:0016787">
    <property type="term" value="F:hydrolase activity"/>
    <property type="evidence" value="ECO:0007669"/>
    <property type="project" value="UniProtKB-KW"/>
</dbReference>
<reference evidence="7 8" key="1">
    <citation type="submission" date="2019-01" db="EMBL/GenBank/DDBJ databases">
        <title>Draft genome sequence of Psathyrella aberdarensis IHI B618.</title>
        <authorList>
            <person name="Buettner E."/>
            <person name="Kellner H."/>
        </authorList>
    </citation>
    <scope>NUCLEOTIDE SEQUENCE [LARGE SCALE GENOMIC DNA]</scope>
    <source>
        <strain evidence="7 8">IHI B618</strain>
    </source>
</reference>
<keyword evidence="8" id="KW-1185">Reference proteome</keyword>
<keyword evidence="1" id="KW-0547">Nucleotide-binding</keyword>
<dbReference type="Gene3D" id="3.40.50.10810">
    <property type="entry name" value="Tandem AAA-ATPase domain"/>
    <property type="match status" value="1"/>
</dbReference>
<dbReference type="PANTHER" id="PTHR45626">
    <property type="entry name" value="TRANSCRIPTION TERMINATION FACTOR 2-RELATED"/>
    <property type="match status" value="1"/>
</dbReference>
<evidence type="ECO:0000259" key="5">
    <source>
        <dbReference type="PROSITE" id="PS51192"/>
    </source>
</evidence>
<dbReference type="InterPro" id="IPR027417">
    <property type="entry name" value="P-loop_NTPase"/>
</dbReference>
<dbReference type="Proteomes" id="UP000290288">
    <property type="component" value="Unassembled WGS sequence"/>
</dbReference>
<dbReference type="Pfam" id="PF00271">
    <property type="entry name" value="Helicase_C"/>
    <property type="match status" value="1"/>
</dbReference>
<dbReference type="OrthoDB" id="3071135at2759"/>
<feature type="compositionally biased region" description="Polar residues" evidence="4">
    <location>
        <begin position="1056"/>
        <end position="1070"/>
    </location>
</feature>
<dbReference type="SMART" id="SM00490">
    <property type="entry name" value="HELICc"/>
    <property type="match status" value="1"/>
</dbReference>
<dbReference type="InterPro" id="IPR038718">
    <property type="entry name" value="SNF2-like_sf"/>
</dbReference>
<proteinExistence type="predicted"/>
<evidence type="ECO:0000313" key="8">
    <source>
        <dbReference type="Proteomes" id="UP000290288"/>
    </source>
</evidence>
<feature type="domain" description="Helicase ATP-binding" evidence="5">
    <location>
        <begin position="412"/>
        <end position="634"/>
    </location>
</feature>
<dbReference type="GO" id="GO:0005634">
    <property type="term" value="C:nucleus"/>
    <property type="evidence" value="ECO:0007669"/>
    <property type="project" value="TreeGrafter"/>
</dbReference>
<name>A0A4Q2DEH9_9AGAR</name>
<dbReference type="InterPro" id="IPR049730">
    <property type="entry name" value="SNF2/RAD54-like_C"/>
</dbReference>
<evidence type="ECO:0000256" key="4">
    <source>
        <dbReference type="SAM" id="MobiDB-lite"/>
    </source>
</evidence>
<evidence type="ECO:0000256" key="2">
    <source>
        <dbReference type="ARBA" id="ARBA00022801"/>
    </source>
</evidence>
<evidence type="ECO:0000259" key="6">
    <source>
        <dbReference type="PROSITE" id="PS51194"/>
    </source>
</evidence>
<feature type="compositionally biased region" description="Basic and acidic residues" evidence="4">
    <location>
        <begin position="928"/>
        <end position="944"/>
    </location>
</feature>
<dbReference type="CDD" id="cd18793">
    <property type="entry name" value="SF2_C_SNF"/>
    <property type="match status" value="1"/>
</dbReference>
<dbReference type="InterPro" id="IPR000330">
    <property type="entry name" value="SNF2_N"/>
</dbReference>
<dbReference type="AlphaFoldDB" id="A0A4Q2DEH9"/>
<dbReference type="InterPro" id="IPR001650">
    <property type="entry name" value="Helicase_C-like"/>
</dbReference>
<evidence type="ECO:0000256" key="1">
    <source>
        <dbReference type="ARBA" id="ARBA00022741"/>
    </source>
</evidence>
<dbReference type="PANTHER" id="PTHR45626:SF14">
    <property type="entry name" value="ATP-DEPENDENT DNA HELICASE (EUROFUNG)"/>
    <property type="match status" value="1"/>
</dbReference>
<keyword evidence="2" id="KW-0378">Hydrolase</keyword>
<evidence type="ECO:0000313" key="7">
    <source>
        <dbReference type="EMBL" id="RXW17371.1"/>
    </source>
</evidence>
<dbReference type="InterPro" id="IPR050628">
    <property type="entry name" value="SNF2_RAD54_helicase_TF"/>
</dbReference>
<dbReference type="SMART" id="SM00487">
    <property type="entry name" value="DEXDc"/>
    <property type="match status" value="1"/>
</dbReference>